<proteinExistence type="predicted"/>
<gene>
    <name evidence="1" type="ORF">POTOM_001808</name>
</gene>
<reference evidence="1" key="1">
    <citation type="journal article" date="2020" name="bioRxiv">
        <title>Hybrid origin of Populus tomentosa Carr. identified through genome sequencing and phylogenomic analysis.</title>
        <authorList>
            <person name="An X."/>
            <person name="Gao K."/>
            <person name="Chen Z."/>
            <person name="Li J."/>
            <person name="Yang X."/>
            <person name="Yang X."/>
            <person name="Zhou J."/>
            <person name="Guo T."/>
            <person name="Zhao T."/>
            <person name="Huang S."/>
            <person name="Miao D."/>
            <person name="Khan W.U."/>
            <person name="Rao P."/>
            <person name="Ye M."/>
            <person name="Lei B."/>
            <person name="Liao W."/>
            <person name="Wang J."/>
            <person name="Ji L."/>
            <person name="Li Y."/>
            <person name="Guo B."/>
            <person name="Mustafa N.S."/>
            <person name="Li S."/>
            <person name="Yun Q."/>
            <person name="Keller S.R."/>
            <person name="Mao J."/>
            <person name="Zhang R."/>
            <person name="Strauss S.H."/>
        </authorList>
    </citation>
    <scope>NUCLEOTIDE SEQUENCE</scope>
    <source>
        <strain evidence="1">GM15</strain>
        <tissue evidence="1">Leaf</tissue>
    </source>
</reference>
<dbReference type="EMBL" id="JAAWWB010000001">
    <property type="protein sequence ID" value="KAG6792656.1"/>
    <property type="molecule type" value="Genomic_DNA"/>
</dbReference>
<dbReference type="OrthoDB" id="17948at2759"/>
<organism evidence="1 2">
    <name type="scientific">Populus tomentosa</name>
    <name type="common">Chinese white poplar</name>
    <dbReference type="NCBI Taxonomy" id="118781"/>
    <lineage>
        <taxon>Eukaryota</taxon>
        <taxon>Viridiplantae</taxon>
        <taxon>Streptophyta</taxon>
        <taxon>Embryophyta</taxon>
        <taxon>Tracheophyta</taxon>
        <taxon>Spermatophyta</taxon>
        <taxon>Magnoliopsida</taxon>
        <taxon>eudicotyledons</taxon>
        <taxon>Gunneridae</taxon>
        <taxon>Pentapetalae</taxon>
        <taxon>rosids</taxon>
        <taxon>fabids</taxon>
        <taxon>Malpighiales</taxon>
        <taxon>Salicaceae</taxon>
        <taxon>Saliceae</taxon>
        <taxon>Populus</taxon>
    </lineage>
</organism>
<dbReference type="Proteomes" id="UP000886885">
    <property type="component" value="Chromosome 1A"/>
</dbReference>
<dbReference type="AlphaFoldDB" id="A0A8X8DIL0"/>
<comment type="caution">
    <text evidence="1">The sequence shown here is derived from an EMBL/GenBank/DDBJ whole genome shotgun (WGS) entry which is preliminary data.</text>
</comment>
<accession>A0A8X8DIL0</accession>
<keyword evidence="2" id="KW-1185">Reference proteome</keyword>
<sequence>MPHDTTSDTVASHTTAASKKATSCLITTVAQSHSLLFLFTQLHVAPSIAFSGPGLNAGNPVLKTYDFVSVKPLSQKLVDIMPLISLRSCLCEEAYDSFAKRSFLGLVLILNGNLCLWTGLNGIQSPVLKGIDNWMIWKSLFLPPLEYP</sequence>
<name>A0A8X8DIL0_POPTO</name>
<evidence type="ECO:0000313" key="1">
    <source>
        <dbReference type="EMBL" id="KAG6792656.1"/>
    </source>
</evidence>
<protein>
    <submittedName>
        <fullName evidence="1">Uncharacterized protein</fullName>
    </submittedName>
</protein>
<evidence type="ECO:0000313" key="2">
    <source>
        <dbReference type="Proteomes" id="UP000886885"/>
    </source>
</evidence>